<name>Q0UWG2_PHANO</name>
<evidence type="ECO:0000313" key="3">
    <source>
        <dbReference type="Proteomes" id="UP000001055"/>
    </source>
</evidence>
<dbReference type="OMA" id="ICPGRRC"/>
<protein>
    <submittedName>
        <fullName evidence="2">Uncharacterized protein</fullName>
    </submittedName>
</protein>
<reference evidence="3" key="1">
    <citation type="journal article" date="2007" name="Plant Cell">
        <title>Dothideomycete-plant interactions illuminated by genome sequencing and EST analysis of the wheat pathogen Stagonospora nodorum.</title>
        <authorList>
            <person name="Hane J.K."/>
            <person name="Lowe R.G."/>
            <person name="Solomon P.S."/>
            <person name="Tan K.C."/>
            <person name="Schoch C.L."/>
            <person name="Spatafora J.W."/>
            <person name="Crous P.W."/>
            <person name="Kodira C."/>
            <person name="Birren B.W."/>
            <person name="Galagan J.E."/>
            <person name="Torriani S.F."/>
            <person name="McDonald B.A."/>
            <person name="Oliver R.P."/>
        </authorList>
    </citation>
    <scope>NUCLEOTIDE SEQUENCE [LARGE SCALE GENOMIC DNA]</scope>
    <source>
        <strain evidence="3">SN15 / ATCC MYA-4574 / FGSC 10173</strain>
    </source>
</reference>
<dbReference type="InParanoid" id="Q0UWG2"/>
<dbReference type="HOGENOM" id="CLU_515895_0_0_1"/>
<feature type="region of interest" description="Disordered" evidence="1">
    <location>
        <begin position="55"/>
        <end position="87"/>
    </location>
</feature>
<dbReference type="EMBL" id="CH445329">
    <property type="protein sequence ID" value="EAT89107.1"/>
    <property type="molecule type" value="Genomic_DNA"/>
</dbReference>
<gene>
    <name evidence="2" type="ORF">SNOG_03902</name>
</gene>
<dbReference type="Proteomes" id="UP000001055">
    <property type="component" value="Unassembled WGS sequence"/>
</dbReference>
<evidence type="ECO:0000256" key="1">
    <source>
        <dbReference type="SAM" id="MobiDB-lite"/>
    </source>
</evidence>
<dbReference type="KEGG" id="pno:SNOG_03902"/>
<dbReference type="VEuPathDB" id="FungiDB:JI435_039020"/>
<feature type="compositionally biased region" description="Basic and acidic residues" evidence="1">
    <location>
        <begin position="55"/>
        <end position="75"/>
    </location>
</feature>
<dbReference type="VEuPathDB" id="FungiDB:JI435_302860"/>
<dbReference type="AlphaFoldDB" id="Q0UWG2"/>
<dbReference type="GeneID" id="5971309"/>
<dbReference type="eggNOG" id="ENOG502SHIS">
    <property type="taxonomic scope" value="Eukaryota"/>
</dbReference>
<dbReference type="RefSeq" id="XP_001794446.1">
    <property type="nucleotide sequence ID" value="XM_001794394.1"/>
</dbReference>
<proteinExistence type="predicted"/>
<sequence>MALLRVFKHGFLIPVASVICPRRVISMSMDVSYGRHAVAALLEGRMGMIYELHHDREGQPEQRRAAVTSHGEKADGTAQKHLSGTQERELDSFQAIDVHSHNEHVGLEGLHDQHSHDRNLITSTWNLNMRSPSKDPVVPVSRVGRLWRQLRDHSSQEGSCSQIVPIGPGTSTFYRHLCSEDDPPRSVSICPQRRCVAFGCSAGIELHWIDALTDQSLSRYDYLFFLPPRPGIESAKKLRLISSAAHPDDRPAIRRCDAPLGGPTKLLRKMVFVPPDDKVIPRLYAAAADLSNGAIIVAVYGDAIMLYNVPPDIVLYSRAEQKGDNTDRDDLNPSAVSAKSVNHWLNWWDVPLTSDVAAYADPEDPNSPWPIALGGTEVDQLKGICEISVQTQPDITIRAFTHSSQCISWRFHNYVDPVVRTKQYVCRDGIVHDLCSIDQSGDIIMQDASGPTLKCSTINTPVGGHNDERTKAERSDMLGFDGNASGVMKRMPKVLAVENDDWVDLVDVRGCSDAWYDGDGDVVMLYDD</sequence>
<accession>Q0UWG2</accession>
<organism evidence="2 3">
    <name type="scientific">Phaeosphaeria nodorum (strain SN15 / ATCC MYA-4574 / FGSC 10173)</name>
    <name type="common">Glume blotch fungus</name>
    <name type="synonym">Parastagonospora nodorum</name>
    <dbReference type="NCBI Taxonomy" id="321614"/>
    <lineage>
        <taxon>Eukaryota</taxon>
        <taxon>Fungi</taxon>
        <taxon>Dikarya</taxon>
        <taxon>Ascomycota</taxon>
        <taxon>Pezizomycotina</taxon>
        <taxon>Dothideomycetes</taxon>
        <taxon>Pleosporomycetidae</taxon>
        <taxon>Pleosporales</taxon>
        <taxon>Pleosporineae</taxon>
        <taxon>Phaeosphaeriaceae</taxon>
        <taxon>Parastagonospora</taxon>
    </lineage>
</organism>
<evidence type="ECO:0000313" key="2">
    <source>
        <dbReference type="EMBL" id="EAT89107.1"/>
    </source>
</evidence>